<evidence type="ECO:0000313" key="2">
    <source>
        <dbReference type="EnsemblProtists" id="PYU1_T002832"/>
    </source>
</evidence>
<feature type="region of interest" description="Disordered" evidence="1">
    <location>
        <begin position="439"/>
        <end position="474"/>
    </location>
</feature>
<dbReference type="EnsemblProtists" id="PYU1_T002832">
    <property type="protein sequence ID" value="PYU1_T002832"/>
    <property type="gene ID" value="PYU1_G002829"/>
</dbReference>
<dbReference type="Proteomes" id="UP000019132">
    <property type="component" value="Unassembled WGS sequence"/>
</dbReference>
<dbReference type="HOGENOM" id="CLU_013827_0_0_1"/>
<dbReference type="VEuPathDB" id="FungiDB:PYU1_G002829"/>
<sequence length="516" mass="60120">MLSMSQYKPIHERVSDIQRAKADYIKKIQEKLEDEEGGLTSFTPSINPRSREIAESALIEKNLEEAGYDSVNGDDSRYLRVIKPPKVTDRLVSDAEKQIEKRVAIQEYYDALQQQPYAPKISETSTKLVQQKPEFKMDFVSRQIYFQSREQGKLEALEDYCERAQNHGERITFKPDIGNANTVLKELRPDRFAESKNEKLYRMIYNDPKKTELKKQRLREEYYSQYTFKPEINSISKALGRTSTLDELAHPVIDLVQDRTAPTASPKRKSTSKSTPQSKAALQQYFAGKRFRSRVALEMDQAEKAECTFQPNLIAKPRPKGISSSTSKLYTKQRQGKSIWRSDNILHLIETDRQKKAEELEAKRNALELQELQECTFQPNIRKNEERASRGRLPTKTKASPSRDVERRVQPHDESTQKPVIVRGLGRFLELKEQAKRLQAEQKQREEKAFRPNATYEPRSYTVPKPFNLSEPSKEAIRRRLKLREERRAKERNECTFAPQTIESRHRKVLKNVLNE</sequence>
<evidence type="ECO:0000256" key="1">
    <source>
        <dbReference type="SAM" id="MobiDB-lite"/>
    </source>
</evidence>
<feature type="region of interest" description="Disordered" evidence="1">
    <location>
        <begin position="380"/>
        <end position="415"/>
    </location>
</feature>
<feature type="compositionally biased region" description="Basic and acidic residues" evidence="1">
    <location>
        <begin position="439"/>
        <end position="450"/>
    </location>
</feature>
<keyword evidence="3" id="KW-1185">Reference proteome</keyword>
<organism evidence="2 3">
    <name type="scientific">Globisporangium ultimum (strain ATCC 200006 / CBS 805.95 / DAOM BR144)</name>
    <name type="common">Pythium ultimum</name>
    <dbReference type="NCBI Taxonomy" id="431595"/>
    <lineage>
        <taxon>Eukaryota</taxon>
        <taxon>Sar</taxon>
        <taxon>Stramenopiles</taxon>
        <taxon>Oomycota</taxon>
        <taxon>Peronosporomycetes</taxon>
        <taxon>Pythiales</taxon>
        <taxon>Pythiaceae</taxon>
        <taxon>Globisporangium</taxon>
    </lineage>
</organism>
<reference evidence="2" key="3">
    <citation type="submission" date="2015-02" db="UniProtKB">
        <authorList>
            <consortium name="EnsemblProtists"/>
        </authorList>
    </citation>
    <scope>IDENTIFICATION</scope>
    <source>
        <strain evidence="2">DAOM BR144</strain>
    </source>
</reference>
<reference evidence="3" key="1">
    <citation type="journal article" date="2010" name="Genome Biol.">
        <title>Genome sequence of the necrotrophic plant pathogen Pythium ultimum reveals original pathogenicity mechanisms and effector repertoire.</title>
        <authorList>
            <person name="Levesque C.A."/>
            <person name="Brouwer H."/>
            <person name="Cano L."/>
            <person name="Hamilton J.P."/>
            <person name="Holt C."/>
            <person name="Huitema E."/>
            <person name="Raffaele S."/>
            <person name="Robideau G.P."/>
            <person name="Thines M."/>
            <person name="Win J."/>
            <person name="Zerillo M.M."/>
            <person name="Beakes G.W."/>
            <person name="Boore J.L."/>
            <person name="Busam D."/>
            <person name="Dumas B."/>
            <person name="Ferriera S."/>
            <person name="Fuerstenberg S.I."/>
            <person name="Gachon C.M."/>
            <person name="Gaulin E."/>
            <person name="Govers F."/>
            <person name="Grenville-Briggs L."/>
            <person name="Horner N."/>
            <person name="Hostetler J."/>
            <person name="Jiang R.H."/>
            <person name="Johnson J."/>
            <person name="Krajaejun T."/>
            <person name="Lin H."/>
            <person name="Meijer H.J."/>
            <person name="Moore B."/>
            <person name="Morris P."/>
            <person name="Phuntmart V."/>
            <person name="Puiu D."/>
            <person name="Shetty J."/>
            <person name="Stajich J.E."/>
            <person name="Tripathy S."/>
            <person name="Wawra S."/>
            <person name="van West P."/>
            <person name="Whitty B.R."/>
            <person name="Coutinho P.M."/>
            <person name="Henrissat B."/>
            <person name="Martin F."/>
            <person name="Thomas P.D."/>
            <person name="Tyler B.M."/>
            <person name="De Vries R.P."/>
            <person name="Kamoun S."/>
            <person name="Yandell M."/>
            <person name="Tisserat N."/>
            <person name="Buell C.R."/>
        </authorList>
    </citation>
    <scope>NUCLEOTIDE SEQUENCE</scope>
    <source>
        <strain evidence="3">DAOM:BR144</strain>
    </source>
</reference>
<evidence type="ECO:0000313" key="3">
    <source>
        <dbReference type="Proteomes" id="UP000019132"/>
    </source>
</evidence>
<dbReference type="EMBL" id="GL376628">
    <property type="status" value="NOT_ANNOTATED_CDS"/>
    <property type="molecule type" value="Genomic_DNA"/>
</dbReference>
<dbReference type="PANTHER" id="PTHR37028:SF4">
    <property type="entry name" value="ALMS MOTIF DOMAIN-CONTAINING PROTEIN"/>
    <property type="match status" value="1"/>
</dbReference>
<reference evidence="3" key="2">
    <citation type="submission" date="2010-04" db="EMBL/GenBank/DDBJ databases">
        <authorList>
            <person name="Buell R."/>
            <person name="Hamilton J."/>
            <person name="Hostetler J."/>
        </authorList>
    </citation>
    <scope>NUCLEOTIDE SEQUENCE [LARGE SCALE GENOMIC DNA]</scope>
    <source>
        <strain evidence="3">DAOM:BR144</strain>
    </source>
</reference>
<name>K3WCZ1_GLOUD</name>
<feature type="compositionally biased region" description="Basic and acidic residues" evidence="1">
    <location>
        <begin position="401"/>
        <end position="415"/>
    </location>
</feature>
<accession>K3WCZ1</accession>
<dbReference type="AlphaFoldDB" id="K3WCZ1"/>
<protein>
    <submittedName>
        <fullName evidence="2">Uncharacterized protein</fullName>
    </submittedName>
</protein>
<proteinExistence type="predicted"/>
<feature type="region of interest" description="Disordered" evidence="1">
    <location>
        <begin position="256"/>
        <end position="279"/>
    </location>
</feature>
<dbReference type="PANTHER" id="PTHR37028">
    <property type="entry name" value="UNNAMED PRODUCT-RELATED"/>
    <property type="match status" value="1"/>
</dbReference>
<dbReference type="OMA" id="QVNERSH"/>
<dbReference type="eggNOG" id="ENOG502S3XU">
    <property type="taxonomic scope" value="Eukaryota"/>
</dbReference>
<dbReference type="InParanoid" id="K3WCZ1"/>